<evidence type="ECO:0000313" key="1">
    <source>
        <dbReference type="EMBL" id="KAH9304585.1"/>
    </source>
</evidence>
<protein>
    <submittedName>
        <fullName evidence="1">Uncharacterized protein</fullName>
    </submittedName>
</protein>
<comment type="caution">
    <text evidence="1">The sequence shown here is derived from an EMBL/GenBank/DDBJ whole genome shotgun (WGS) entry which is preliminary data.</text>
</comment>
<reference evidence="1 2" key="1">
    <citation type="journal article" date="2021" name="Nat. Plants">
        <title>The Taxus genome provides insights into paclitaxel biosynthesis.</title>
        <authorList>
            <person name="Xiong X."/>
            <person name="Gou J."/>
            <person name="Liao Q."/>
            <person name="Li Y."/>
            <person name="Zhou Q."/>
            <person name="Bi G."/>
            <person name="Li C."/>
            <person name="Du R."/>
            <person name="Wang X."/>
            <person name="Sun T."/>
            <person name="Guo L."/>
            <person name="Liang H."/>
            <person name="Lu P."/>
            <person name="Wu Y."/>
            <person name="Zhang Z."/>
            <person name="Ro D.K."/>
            <person name="Shang Y."/>
            <person name="Huang S."/>
            <person name="Yan J."/>
        </authorList>
    </citation>
    <scope>NUCLEOTIDE SEQUENCE [LARGE SCALE GENOMIC DNA]</scope>
    <source>
        <strain evidence="1">Ta-2019</strain>
    </source>
</reference>
<feature type="non-terminal residue" evidence="1">
    <location>
        <position position="90"/>
    </location>
</feature>
<accession>A0AA38FJ46</accession>
<feature type="non-terminal residue" evidence="1">
    <location>
        <position position="1"/>
    </location>
</feature>
<gene>
    <name evidence="1" type="ORF">KI387_008989</name>
</gene>
<sequence>CQQEEQSIILRLSLPGLILSEPIYVSRARNSVKKFQACRKSKAFISRAINQSNSKEEDLLETGVLEDSLNLAQTTGDEFGISRTPVIQHP</sequence>
<keyword evidence="2" id="KW-1185">Reference proteome</keyword>
<dbReference type="AlphaFoldDB" id="A0AA38FJ46"/>
<organism evidence="1 2">
    <name type="scientific">Taxus chinensis</name>
    <name type="common">Chinese yew</name>
    <name type="synonym">Taxus wallichiana var. chinensis</name>
    <dbReference type="NCBI Taxonomy" id="29808"/>
    <lineage>
        <taxon>Eukaryota</taxon>
        <taxon>Viridiplantae</taxon>
        <taxon>Streptophyta</taxon>
        <taxon>Embryophyta</taxon>
        <taxon>Tracheophyta</taxon>
        <taxon>Spermatophyta</taxon>
        <taxon>Pinopsida</taxon>
        <taxon>Pinidae</taxon>
        <taxon>Conifers II</taxon>
        <taxon>Cupressales</taxon>
        <taxon>Taxaceae</taxon>
        <taxon>Taxus</taxon>
    </lineage>
</organism>
<name>A0AA38FJ46_TAXCH</name>
<dbReference type="Proteomes" id="UP000824469">
    <property type="component" value="Unassembled WGS sequence"/>
</dbReference>
<dbReference type="EMBL" id="JAHRHJ020000008">
    <property type="protein sequence ID" value="KAH9304585.1"/>
    <property type="molecule type" value="Genomic_DNA"/>
</dbReference>
<proteinExistence type="predicted"/>
<evidence type="ECO:0000313" key="2">
    <source>
        <dbReference type="Proteomes" id="UP000824469"/>
    </source>
</evidence>